<dbReference type="AlphaFoldDB" id="A0A0C2WWW1"/>
<feature type="compositionally biased region" description="Basic and acidic residues" evidence="1">
    <location>
        <begin position="208"/>
        <end position="222"/>
    </location>
</feature>
<keyword evidence="4" id="KW-1185">Reference proteome</keyword>
<accession>A0A0C2WWW1</accession>
<gene>
    <name evidence="3" type="ORF">M408DRAFT_29232</name>
</gene>
<feature type="compositionally biased region" description="Basic and acidic residues" evidence="1">
    <location>
        <begin position="249"/>
        <end position="262"/>
    </location>
</feature>
<feature type="domain" description="DUF7918" evidence="2">
    <location>
        <begin position="6"/>
        <end position="205"/>
    </location>
</feature>
<evidence type="ECO:0000256" key="1">
    <source>
        <dbReference type="SAM" id="MobiDB-lite"/>
    </source>
</evidence>
<proteinExistence type="predicted"/>
<sequence length="293" mass="32976">MPTLKGITARIMCDGKPLEEYATITNPESPSSVGCWVASQTDKVFELSFLFEPHKEWGWSCELDCDGEDMGGITFWPEDISGVIDLVGTGPSLYPMIFSEILETEEAADIATNPFLGIIRVKCWRTKPGWTILESEKSQEAIKLSEAPIHETKKMLGGHRVKLGEPEPNDTETVKVVYLDTDPHVVFDFQYRPMGLLQALGHCPRPTELSEPKRSGIKREAPTDSESESASESDGEEEKVAAQLHILQQKKENLRREREERRSKRKHKRVKTEDNEIRVPPTAKGVLIDLCSD</sequence>
<protein>
    <recommendedName>
        <fullName evidence="2">DUF7918 domain-containing protein</fullName>
    </recommendedName>
</protein>
<dbReference type="Pfam" id="PF25534">
    <property type="entry name" value="DUF7918"/>
    <property type="match status" value="1"/>
</dbReference>
<dbReference type="HOGENOM" id="CLU_060356_3_1_1"/>
<dbReference type="STRING" id="933852.A0A0C2WWW1"/>
<reference evidence="3 4" key="1">
    <citation type="submission" date="2014-04" db="EMBL/GenBank/DDBJ databases">
        <authorList>
            <consortium name="DOE Joint Genome Institute"/>
            <person name="Kuo A."/>
            <person name="Zuccaro A."/>
            <person name="Kohler A."/>
            <person name="Nagy L.G."/>
            <person name="Floudas D."/>
            <person name="Copeland A."/>
            <person name="Barry K.W."/>
            <person name="Cichocki N."/>
            <person name="Veneault-Fourrey C."/>
            <person name="LaButti K."/>
            <person name="Lindquist E.A."/>
            <person name="Lipzen A."/>
            <person name="Lundell T."/>
            <person name="Morin E."/>
            <person name="Murat C."/>
            <person name="Sun H."/>
            <person name="Tunlid A."/>
            <person name="Henrissat B."/>
            <person name="Grigoriev I.V."/>
            <person name="Hibbett D.S."/>
            <person name="Martin F."/>
            <person name="Nordberg H.P."/>
            <person name="Cantor M.N."/>
            <person name="Hua S.X."/>
        </authorList>
    </citation>
    <scope>NUCLEOTIDE SEQUENCE [LARGE SCALE GENOMIC DNA]</scope>
    <source>
        <strain evidence="3 4">MAFF 305830</strain>
    </source>
</reference>
<reference evidence="4" key="2">
    <citation type="submission" date="2015-01" db="EMBL/GenBank/DDBJ databases">
        <title>Evolutionary Origins and Diversification of the Mycorrhizal Mutualists.</title>
        <authorList>
            <consortium name="DOE Joint Genome Institute"/>
            <consortium name="Mycorrhizal Genomics Consortium"/>
            <person name="Kohler A."/>
            <person name="Kuo A."/>
            <person name="Nagy L.G."/>
            <person name="Floudas D."/>
            <person name="Copeland A."/>
            <person name="Barry K.W."/>
            <person name="Cichocki N."/>
            <person name="Veneault-Fourrey C."/>
            <person name="LaButti K."/>
            <person name="Lindquist E.A."/>
            <person name="Lipzen A."/>
            <person name="Lundell T."/>
            <person name="Morin E."/>
            <person name="Murat C."/>
            <person name="Riley R."/>
            <person name="Ohm R."/>
            <person name="Sun H."/>
            <person name="Tunlid A."/>
            <person name="Henrissat B."/>
            <person name="Grigoriev I.V."/>
            <person name="Hibbett D.S."/>
            <person name="Martin F."/>
        </authorList>
    </citation>
    <scope>NUCLEOTIDE SEQUENCE [LARGE SCALE GENOMIC DNA]</scope>
    <source>
        <strain evidence="4">MAFF 305830</strain>
    </source>
</reference>
<evidence type="ECO:0000313" key="3">
    <source>
        <dbReference type="EMBL" id="KIM21852.1"/>
    </source>
</evidence>
<evidence type="ECO:0000313" key="4">
    <source>
        <dbReference type="Proteomes" id="UP000054097"/>
    </source>
</evidence>
<dbReference type="PANTHER" id="PTHR36223">
    <property type="entry name" value="BETA-LACTAMASE-TYPE TRANSPEPTIDASE FOLD DOMAIN CONTAINING PROTEIN"/>
    <property type="match status" value="1"/>
</dbReference>
<dbReference type="EMBL" id="KN824370">
    <property type="protein sequence ID" value="KIM21852.1"/>
    <property type="molecule type" value="Genomic_DNA"/>
</dbReference>
<dbReference type="Proteomes" id="UP000054097">
    <property type="component" value="Unassembled WGS sequence"/>
</dbReference>
<feature type="compositionally biased region" description="Acidic residues" evidence="1">
    <location>
        <begin position="223"/>
        <end position="237"/>
    </location>
</feature>
<dbReference type="PANTHER" id="PTHR36223:SF1">
    <property type="entry name" value="TRANSCRIPTION ELONGATION FACTOR EAF N-TERMINAL DOMAIN-CONTAINING PROTEIN"/>
    <property type="match status" value="1"/>
</dbReference>
<dbReference type="OrthoDB" id="3364132at2759"/>
<evidence type="ECO:0000259" key="2">
    <source>
        <dbReference type="Pfam" id="PF25534"/>
    </source>
</evidence>
<name>A0A0C2WWW1_SERVB</name>
<organism evidence="3 4">
    <name type="scientific">Serendipita vermifera MAFF 305830</name>
    <dbReference type="NCBI Taxonomy" id="933852"/>
    <lineage>
        <taxon>Eukaryota</taxon>
        <taxon>Fungi</taxon>
        <taxon>Dikarya</taxon>
        <taxon>Basidiomycota</taxon>
        <taxon>Agaricomycotina</taxon>
        <taxon>Agaricomycetes</taxon>
        <taxon>Sebacinales</taxon>
        <taxon>Serendipitaceae</taxon>
        <taxon>Serendipita</taxon>
    </lineage>
</organism>
<feature type="region of interest" description="Disordered" evidence="1">
    <location>
        <begin position="206"/>
        <end position="293"/>
    </location>
</feature>
<dbReference type="InterPro" id="IPR057678">
    <property type="entry name" value="DUF7918"/>
</dbReference>